<evidence type="ECO:0000313" key="1">
    <source>
        <dbReference type="EMBL" id="GAG76215.1"/>
    </source>
</evidence>
<accession>X1A2C5</accession>
<comment type="caution">
    <text evidence="1">The sequence shown here is derived from an EMBL/GenBank/DDBJ whole genome shotgun (WGS) entry which is preliminary data.</text>
</comment>
<sequence>CKHIIAQVISEALHNFKETTLNDKEFKGLVGDLKLKI</sequence>
<feature type="non-terminal residue" evidence="1">
    <location>
        <position position="1"/>
    </location>
</feature>
<dbReference type="EMBL" id="BART01014672">
    <property type="protein sequence ID" value="GAG76215.1"/>
    <property type="molecule type" value="Genomic_DNA"/>
</dbReference>
<dbReference type="AlphaFoldDB" id="X1A2C5"/>
<name>X1A2C5_9ZZZZ</name>
<protein>
    <recommendedName>
        <fullName evidence="2">SWIM-type domain-containing protein</fullName>
    </recommendedName>
</protein>
<organism evidence="1">
    <name type="scientific">marine sediment metagenome</name>
    <dbReference type="NCBI Taxonomy" id="412755"/>
    <lineage>
        <taxon>unclassified sequences</taxon>
        <taxon>metagenomes</taxon>
        <taxon>ecological metagenomes</taxon>
    </lineage>
</organism>
<gene>
    <name evidence="1" type="ORF">S01H4_29068</name>
</gene>
<evidence type="ECO:0008006" key="2">
    <source>
        <dbReference type="Google" id="ProtNLM"/>
    </source>
</evidence>
<proteinExistence type="predicted"/>
<reference evidence="1" key="1">
    <citation type="journal article" date="2014" name="Front. Microbiol.">
        <title>High frequency of phylogenetically diverse reductive dehalogenase-homologous genes in deep subseafloor sedimentary metagenomes.</title>
        <authorList>
            <person name="Kawai M."/>
            <person name="Futagami T."/>
            <person name="Toyoda A."/>
            <person name="Takaki Y."/>
            <person name="Nishi S."/>
            <person name="Hori S."/>
            <person name="Arai W."/>
            <person name="Tsubouchi T."/>
            <person name="Morono Y."/>
            <person name="Uchiyama I."/>
            <person name="Ito T."/>
            <person name="Fujiyama A."/>
            <person name="Inagaki F."/>
            <person name="Takami H."/>
        </authorList>
    </citation>
    <scope>NUCLEOTIDE SEQUENCE</scope>
    <source>
        <strain evidence="1">Expedition CK06-06</strain>
    </source>
</reference>